<gene>
    <name evidence="10" type="ORF">GCM10011503_03630</name>
</gene>
<sequence length="212" mass="22857">MPLAPIRRQGAWKLAYADFLTALCAFFLVMWLIHGASKDQRAEIAGQFGSHPASTTSLSALPIDPIAPVMETLEESELLRDHATNVIVHADGKLIRLELVDLDRSPLFDKGNASLNPRGQEVIALAAKAVSALSLPVSIEGHTDSDPISRDNYSNWELSADRANAARRGLLEGGVDGSLIQSVAGLAETRPLQDGPSDLPQNRRLSIVVHIK</sequence>
<proteinExistence type="inferred from homology"/>
<keyword evidence="6 7" id="KW-0472">Membrane</keyword>
<dbReference type="InterPro" id="IPR006665">
    <property type="entry name" value="OmpA-like"/>
</dbReference>
<dbReference type="EMBL" id="BMKF01000001">
    <property type="protein sequence ID" value="GGB58506.1"/>
    <property type="molecule type" value="Genomic_DNA"/>
</dbReference>
<dbReference type="InterPro" id="IPR050330">
    <property type="entry name" value="Bact_OuterMem_StrucFunc"/>
</dbReference>
<feature type="transmembrane region" description="Helical" evidence="8">
    <location>
        <begin position="12"/>
        <end position="33"/>
    </location>
</feature>
<dbReference type="RefSeq" id="WP_158084617.1">
    <property type="nucleotide sequence ID" value="NZ_BMKF01000001.1"/>
</dbReference>
<evidence type="ECO:0000256" key="7">
    <source>
        <dbReference type="PROSITE-ProRule" id="PRU00473"/>
    </source>
</evidence>
<reference evidence="11" key="1">
    <citation type="journal article" date="2019" name="Int. J. Syst. Evol. Microbiol.">
        <title>The Global Catalogue of Microorganisms (GCM) 10K type strain sequencing project: providing services to taxonomists for standard genome sequencing and annotation.</title>
        <authorList>
            <consortium name="The Broad Institute Genomics Platform"/>
            <consortium name="The Broad Institute Genome Sequencing Center for Infectious Disease"/>
            <person name="Wu L."/>
            <person name="Ma J."/>
        </authorList>
    </citation>
    <scope>NUCLEOTIDE SEQUENCE [LARGE SCALE GENOMIC DNA]</scope>
    <source>
        <strain evidence="11">CGMCC 1.15928</strain>
    </source>
</reference>
<dbReference type="InterPro" id="IPR025713">
    <property type="entry name" value="MotB-like_N_dom"/>
</dbReference>
<evidence type="ECO:0000256" key="3">
    <source>
        <dbReference type="ARBA" id="ARBA00022475"/>
    </source>
</evidence>
<accession>A0ABQ1J2K2</accession>
<evidence type="ECO:0000256" key="4">
    <source>
        <dbReference type="ARBA" id="ARBA00022692"/>
    </source>
</evidence>
<evidence type="ECO:0000256" key="5">
    <source>
        <dbReference type="ARBA" id="ARBA00022989"/>
    </source>
</evidence>
<evidence type="ECO:0000256" key="1">
    <source>
        <dbReference type="ARBA" id="ARBA00004162"/>
    </source>
</evidence>
<comment type="subcellular location">
    <subcellularLocation>
        <location evidence="1">Cell membrane</location>
        <topology evidence="1">Single-pass membrane protein</topology>
    </subcellularLocation>
</comment>
<name>A0ABQ1J2K2_9PROT</name>
<evidence type="ECO:0000256" key="2">
    <source>
        <dbReference type="ARBA" id="ARBA00008914"/>
    </source>
</evidence>
<evidence type="ECO:0000313" key="10">
    <source>
        <dbReference type="EMBL" id="GGB58506.1"/>
    </source>
</evidence>
<keyword evidence="4 8" id="KW-0812">Transmembrane</keyword>
<dbReference type="Gene3D" id="3.30.1330.60">
    <property type="entry name" value="OmpA-like domain"/>
    <property type="match status" value="1"/>
</dbReference>
<protein>
    <recommendedName>
        <fullName evidence="9">OmpA-like domain-containing protein</fullName>
    </recommendedName>
</protein>
<dbReference type="PANTHER" id="PTHR30329">
    <property type="entry name" value="STATOR ELEMENT OF FLAGELLAR MOTOR COMPLEX"/>
    <property type="match status" value="1"/>
</dbReference>
<keyword evidence="5 8" id="KW-1133">Transmembrane helix</keyword>
<dbReference type="Pfam" id="PF13677">
    <property type="entry name" value="MotB_plug"/>
    <property type="match status" value="1"/>
</dbReference>
<dbReference type="Pfam" id="PF00691">
    <property type="entry name" value="OmpA"/>
    <property type="match status" value="1"/>
</dbReference>
<evidence type="ECO:0000259" key="9">
    <source>
        <dbReference type="PROSITE" id="PS51123"/>
    </source>
</evidence>
<dbReference type="PANTHER" id="PTHR30329:SF21">
    <property type="entry name" value="LIPOPROTEIN YIAD-RELATED"/>
    <property type="match status" value="1"/>
</dbReference>
<feature type="domain" description="OmpA-like" evidence="9">
    <location>
        <begin position="95"/>
        <end position="212"/>
    </location>
</feature>
<dbReference type="CDD" id="cd07185">
    <property type="entry name" value="OmpA_C-like"/>
    <property type="match status" value="1"/>
</dbReference>
<evidence type="ECO:0000313" key="11">
    <source>
        <dbReference type="Proteomes" id="UP000628854"/>
    </source>
</evidence>
<dbReference type="Proteomes" id="UP000628854">
    <property type="component" value="Unassembled WGS sequence"/>
</dbReference>
<organism evidence="10 11">
    <name type="scientific">Henriciella pelagia</name>
    <dbReference type="NCBI Taxonomy" id="1977912"/>
    <lineage>
        <taxon>Bacteria</taxon>
        <taxon>Pseudomonadati</taxon>
        <taxon>Pseudomonadota</taxon>
        <taxon>Alphaproteobacteria</taxon>
        <taxon>Hyphomonadales</taxon>
        <taxon>Hyphomonadaceae</taxon>
        <taxon>Henriciella</taxon>
    </lineage>
</organism>
<evidence type="ECO:0000256" key="8">
    <source>
        <dbReference type="SAM" id="Phobius"/>
    </source>
</evidence>
<keyword evidence="3" id="KW-1003">Cell membrane</keyword>
<comment type="caution">
    <text evidence="10">The sequence shown here is derived from an EMBL/GenBank/DDBJ whole genome shotgun (WGS) entry which is preliminary data.</text>
</comment>
<dbReference type="InterPro" id="IPR036737">
    <property type="entry name" value="OmpA-like_sf"/>
</dbReference>
<dbReference type="PROSITE" id="PS51123">
    <property type="entry name" value="OMPA_2"/>
    <property type="match status" value="1"/>
</dbReference>
<keyword evidence="11" id="KW-1185">Reference proteome</keyword>
<dbReference type="SUPFAM" id="SSF103088">
    <property type="entry name" value="OmpA-like"/>
    <property type="match status" value="1"/>
</dbReference>
<comment type="similarity">
    <text evidence="2">Belongs to the MotB family.</text>
</comment>
<evidence type="ECO:0000256" key="6">
    <source>
        <dbReference type="ARBA" id="ARBA00023136"/>
    </source>
</evidence>